<reference evidence="4" key="2">
    <citation type="submission" date="2002-11" db="EMBL/GenBank/DDBJ databases">
        <title>Oryza sativa nipponbare(GA3) genomic DNA, chromosome 8, BAC clone:B1116H04.</title>
        <authorList>
            <person name="Sasaki T."/>
            <person name="Matsumoto T."/>
            <person name="Katayose Y."/>
        </authorList>
    </citation>
    <scope>NUCLEOTIDE SEQUENCE</scope>
</reference>
<feature type="region of interest" description="Disordered" evidence="1">
    <location>
        <begin position="230"/>
        <end position="271"/>
    </location>
</feature>
<sequence length="363" mass="39547">MPSSHLPSSLFPLPSLSLIFFFPLPLFISSSASERRAKRRSDDAVCRDWRCLATFLDFLLAHHRHQLPHLLIFGCTRWRSNAAAATDAAVDSVDLGHHLDKLVRDGDLADGGWTTGGAVPRAVIIARVGAVELLDELFFFSFPPELETTAYLSILHANSPMKACSTGLSQYSVFSPISAGDVATHRKPQDASTAPPLRKTGHSTNQSLKTSDLEWNYELKLPFINHPDRNQRKGERWDLDGEGVHVSAERDDGGKAGADVGDDADAGDRAGGEAEPLQLVADEGAGCNVPPFLGRARLHLAAFIGHRLPSQTNTSLFCTLCPHSCAPRKNFPIGHPSQIAPGQARLTLEFFGHRLTEKKLQLV</sequence>
<accession>Q6YUA9</accession>
<reference evidence="5" key="3">
    <citation type="journal article" date="2005" name="Nature">
        <title>The map-based sequence of the rice genome.</title>
        <authorList>
            <consortium name="International rice genome sequencing project (IRGSP)"/>
            <person name="Matsumoto T."/>
            <person name="Wu J."/>
            <person name="Kanamori H."/>
            <person name="Katayose Y."/>
            <person name="Fujisawa M."/>
            <person name="Namiki N."/>
            <person name="Mizuno H."/>
            <person name="Yamamoto K."/>
            <person name="Antonio B.A."/>
            <person name="Baba T."/>
            <person name="Sakata K."/>
            <person name="Nagamura Y."/>
            <person name="Aoki H."/>
            <person name="Arikawa K."/>
            <person name="Arita K."/>
            <person name="Bito T."/>
            <person name="Chiden Y."/>
            <person name="Fujitsuka N."/>
            <person name="Fukunaka R."/>
            <person name="Hamada M."/>
            <person name="Harada C."/>
            <person name="Hayashi A."/>
            <person name="Hijishita S."/>
            <person name="Honda M."/>
            <person name="Hosokawa S."/>
            <person name="Ichikawa Y."/>
            <person name="Idonuma A."/>
            <person name="Iijima M."/>
            <person name="Ikeda M."/>
            <person name="Ikeno M."/>
            <person name="Ito K."/>
            <person name="Ito S."/>
            <person name="Ito T."/>
            <person name="Ito Y."/>
            <person name="Ito Y."/>
            <person name="Iwabuchi A."/>
            <person name="Kamiya K."/>
            <person name="Karasawa W."/>
            <person name="Kurita K."/>
            <person name="Katagiri S."/>
            <person name="Kikuta A."/>
            <person name="Kobayashi H."/>
            <person name="Kobayashi N."/>
            <person name="Machita K."/>
            <person name="Maehara T."/>
            <person name="Masukawa M."/>
            <person name="Mizubayashi T."/>
            <person name="Mukai Y."/>
            <person name="Nagasaki H."/>
            <person name="Nagata Y."/>
            <person name="Naito S."/>
            <person name="Nakashima M."/>
            <person name="Nakama Y."/>
            <person name="Nakamichi Y."/>
            <person name="Nakamura M."/>
            <person name="Meguro A."/>
            <person name="Negishi M."/>
            <person name="Ohta I."/>
            <person name="Ohta T."/>
            <person name="Okamoto M."/>
            <person name="Ono N."/>
            <person name="Saji S."/>
            <person name="Sakaguchi M."/>
            <person name="Sakai K."/>
            <person name="Shibata M."/>
            <person name="Shimokawa T."/>
            <person name="Song J."/>
            <person name="Takazaki Y."/>
            <person name="Terasawa K."/>
            <person name="Tsugane M."/>
            <person name="Tsuji K."/>
            <person name="Ueda S."/>
            <person name="Waki K."/>
            <person name="Yamagata H."/>
            <person name="Yamamoto M."/>
            <person name="Yamamoto S."/>
            <person name="Yamane H."/>
            <person name="Yoshiki S."/>
            <person name="Yoshihara R."/>
            <person name="Yukawa K."/>
            <person name="Zhong H."/>
            <person name="Yano M."/>
            <person name="Yuan Q."/>
            <person name="Ouyang S."/>
            <person name="Liu J."/>
            <person name="Jones K.M."/>
            <person name="Gansberger K."/>
            <person name="Moffat K."/>
            <person name="Hill J."/>
            <person name="Bera J."/>
            <person name="Fadrosh D."/>
            <person name="Jin S."/>
            <person name="Johri S."/>
            <person name="Kim M."/>
            <person name="Overton L."/>
            <person name="Reardon M."/>
            <person name="Tsitrin T."/>
            <person name="Vuong H."/>
            <person name="Weaver B."/>
            <person name="Ciecko A."/>
            <person name="Tallon L."/>
            <person name="Jackson J."/>
            <person name="Pai G."/>
            <person name="Aken S.V."/>
            <person name="Utterback T."/>
            <person name="Reidmuller S."/>
            <person name="Feldblyum T."/>
            <person name="Hsiao J."/>
            <person name="Zismann V."/>
            <person name="Iobst S."/>
            <person name="de Vazeille A.R."/>
            <person name="Buell C.R."/>
            <person name="Ying K."/>
            <person name="Li Y."/>
            <person name="Lu T."/>
            <person name="Huang Y."/>
            <person name="Zhao Q."/>
            <person name="Feng Q."/>
            <person name="Zhang L."/>
            <person name="Zhu J."/>
            <person name="Weng Q."/>
            <person name="Mu J."/>
            <person name="Lu Y."/>
            <person name="Fan D."/>
            <person name="Liu Y."/>
            <person name="Guan J."/>
            <person name="Zhang Y."/>
            <person name="Yu S."/>
            <person name="Liu X."/>
            <person name="Zhang Y."/>
            <person name="Hong G."/>
            <person name="Han B."/>
            <person name="Choisne N."/>
            <person name="Demange N."/>
            <person name="Orjeda G."/>
            <person name="Samain S."/>
            <person name="Cattolico L."/>
            <person name="Pelletier E."/>
            <person name="Couloux A."/>
            <person name="Segurens B."/>
            <person name="Wincker P."/>
            <person name="D'Hont A."/>
            <person name="Scarpelli C."/>
            <person name="Weissenbach J."/>
            <person name="Salanoubat M."/>
            <person name="Quetier F."/>
            <person name="Yu Y."/>
            <person name="Kim H.R."/>
            <person name="Rambo T."/>
            <person name="Currie J."/>
            <person name="Collura K."/>
            <person name="Luo M."/>
            <person name="Yang T."/>
            <person name="Ammiraju J.S.S."/>
            <person name="Engler F."/>
            <person name="Soderlund C."/>
            <person name="Wing R.A."/>
            <person name="Palmer L.E."/>
            <person name="de la Bastide M."/>
            <person name="Spiegel L."/>
            <person name="Nascimento L."/>
            <person name="Zutavern T."/>
            <person name="O'Shaughnessy A."/>
            <person name="Dike S."/>
            <person name="Dedhia N."/>
            <person name="Preston R."/>
            <person name="Balija V."/>
            <person name="McCombie W.R."/>
            <person name="Chow T."/>
            <person name="Chen H."/>
            <person name="Chung M."/>
            <person name="Chen C."/>
            <person name="Shaw J."/>
            <person name="Wu H."/>
            <person name="Hsiao K."/>
            <person name="Chao Y."/>
            <person name="Chu M."/>
            <person name="Cheng C."/>
            <person name="Hour A."/>
            <person name="Lee P."/>
            <person name="Lin S."/>
            <person name="Lin Y."/>
            <person name="Liou J."/>
            <person name="Liu S."/>
            <person name="Hsing Y."/>
            <person name="Raghuvanshi S."/>
            <person name="Mohanty A."/>
            <person name="Bharti A.K."/>
            <person name="Gaur A."/>
            <person name="Gupta V."/>
            <person name="Kumar D."/>
            <person name="Ravi V."/>
            <person name="Vij S."/>
            <person name="Kapur A."/>
            <person name="Khurana P."/>
            <person name="Khurana P."/>
            <person name="Khurana J.P."/>
            <person name="Tyagi A.K."/>
            <person name="Gaikwad K."/>
            <person name="Singh A."/>
            <person name="Dalal V."/>
            <person name="Srivastava S."/>
            <person name="Dixit A."/>
            <person name="Pal A.K."/>
            <person name="Ghazi I.A."/>
            <person name="Yadav M."/>
            <person name="Pandit A."/>
            <person name="Bhargava A."/>
            <person name="Sureshbabu K."/>
            <person name="Batra K."/>
            <person name="Sharma T.R."/>
            <person name="Mohapatra T."/>
            <person name="Singh N.K."/>
            <person name="Messing J."/>
            <person name="Nelson A.B."/>
            <person name="Fuks G."/>
            <person name="Kavchok S."/>
            <person name="Keizer G."/>
            <person name="Linton E."/>
            <person name="Llaca V."/>
            <person name="Song R."/>
            <person name="Tanyolac B."/>
            <person name="Young S."/>
            <person name="Ho-Il K."/>
            <person name="Hahn J.H."/>
            <person name="Sangsakoo G."/>
            <person name="Vanavichit A."/>
            <person name="de Mattos Luiz.A.T."/>
            <person name="Zimmer P.D."/>
            <person name="Malone G."/>
            <person name="Dellagostin O."/>
            <person name="de Oliveira A.C."/>
            <person name="Bevan M."/>
            <person name="Bancroft I."/>
            <person name="Minx P."/>
            <person name="Cordum H."/>
            <person name="Wilson R."/>
            <person name="Cheng Z."/>
            <person name="Jin W."/>
            <person name="Jiang J."/>
            <person name="Leong S.A."/>
            <person name="Iwama H."/>
            <person name="Gojobori T."/>
            <person name="Itoh T."/>
            <person name="Niimura Y."/>
            <person name="Fujii Y."/>
            <person name="Habara T."/>
            <person name="Sakai H."/>
            <person name="Sato Y."/>
            <person name="Wilson G."/>
            <person name="Kumar K."/>
            <person name="McCouch S."/>
            <person name="Juretic N."/>
            <person name="Hoen D."/>
            <person name="Wright S."/>
            <person name="Bruskiewich R."/>
            <person name="Bureau T."/>
            <person name="Miyao A."/>
            <person name="Hirochika H."/>
            <person name="Nishikawa T."/>
            <person name="Kadowaki K."/>
            <person name="Sugiura M."/>
            <person name="Burr B."/>
            <person name="Sasaki T."/>
        </authorList>
    </citation>
    <scope>NUCLEOTIDE SEQUENCE [LARGE SCALE GENOMIC DNA]</scope>
    <source>
        <strain evidence="5">cv. Nipponbare</strain>
    </source>
</reference>
<reference evidence="3" key="1">
    <citation type="submission" date="2002-06" db="EMBL/GenBank/DDBJ databases">
        <title>Oryza sativa nipponbare(GA3) genomic DNA, chromosome 8, BAC clone:B1111C03.</title>
        <authorList>
            <person name="Sasaki T."/>
            <person name="Matsumoto T."/>
            <person name="Katayose Y."/>
        </authorList>
    </citation>
    <scope>NUCLEOTIDE SEQUENCE</scope>
</reference>
<dbReference type="Proteomes" id="UP000000763">
    <property type="component" value="Chromosome 8"/>
</dbReference>
<keyword evidence="2" id="KW-1133">Transmembrane helix</keyword>
<evidence type="ECO:0000313" key="3">
    <source>
        <dbReference type="EMBL" id="BAD10315.1"/>
    </source>
</evidence>
<name>Q6YUA9_ORYSJ</name>
<dbReference type="EMBL" id="AP005405">
    <property type="protein sequence ID" value="BAD10315.1"/>
    <property type="molecule type" value="Genomic_DNA"/>
</dbReference>
<keyword evidence="2" id="KW-0472">Membrane</keyword>
<evidence type="ECO:0000256" key="1">
    <source>
        <dbReference type="SAM" id="MobiDB-lite"/>
    </source>
</evidence>
<proteinExistence type="predicted"/>
<feature type="transmembrane region" description="Helical" evidence="2">
    <location>
        <begin position="12"/>
        <end position="32"/>
    </location>
</feature>
<organism evidence="4 5">
    <name type="scientific">Oryza sativa subsp. japonica</name>
    <name type="common">Rice</name>
    <dbReference type="NCBI Taxonomy" id="39947"/>
    <lineage>
        <taxon>Eukaryota</taxon>
        <taxon>Viridiplantae</taxon>
        <taxon>Streptophyta</taxon>
        <taxon>Embryophyta</taxon>
        <taxon>Tracheophyta</taxon>
        <taxon>Spermatophyta</taxon>
        <taxon>Magnoliopsida</taxon>
        <taxon>Liliopsida</taxon>
        <taxon>Poales</taxon>
        <taxon>Poaceae</taxon>
        <taxon>BOP clade</taxon>
        <taxon>Oryzoideae</taxon>
        <taxon>Oryzeae</taxon>
        <taxon>Oryzinae</taxon>
        <taxon>Oryza</taxon>
        <taxon>Oryza sativa</taxon>
    </lineage>
</organism>
<dbReference type="AlphaFoldDB" id="Q6YUA9"/>
<evidence type="ECO:0000256" key="2">
    <source>
        <dbReference type="SAM" id="Phobius"/>
    </source>
</evidence>
<gene>
    <name evidence="3" type="ORF">B1111C03.33</name>
    <name evidence="4" type="ORF">B1116H04.21</name>
</gene>
<feature type="region of interest" description="Disordered" evidence="1">
    <location>
        <begin position="182"/>
        <end position="209"/>
    </location>
</feature>
<protein>
    <submittedName>
        <fullName evidence="4">Uncharacterized protein</fullName>
    </submittedName>
</protein>
<dbReference type="EMBL" id="AP005871">
    <property type="protein sequence ID" value="BAD10691.1"/>
    <property type="molecule type" value="Genomic_DNA"/>
</dbReference>
<keyword evidence="2" id="KW-0812">Transmembrane</keyword>
<evidence type="ECO:0000313" key="4">
    <source>
        <dbReference type="EMBL" id="BAD10691.1"/>
    </source>
</evidence>
<reference evidence="5" key="4">
    <citation type="journal article" date="2008" name="Nucleic Acids Res.">
        <title>The rice annotation project database (RAP-DB): 2008 update.</title>
        <authorList>
            <consortium name="The rice annotation project (RAP)"/>
        </authorList>
    </citation>
    <scope>GENOME REANNOTATION</scope>
    <source>
        <strain evidence="5">cv. Nipponbare</strain>
    </source>
</reference>
<feature type="compositionally biased region" description="Basic and acidic residues" evidence="1">
    <location>
        <begin position="230"/>
        <end position="254"/>
    </location>
</feature>
<evidence type="ECO:0000313" key="5">
    <source>
        <dbReference type="Proteomes" id="UP000000763"/>
    </source>
</evidence>